<evidence type="ECO:0000313" key="14">
    <source>
        <dbReference type="EMBL" id="MCY6958040.1"/>
    </source>
</evidence>
<sequence length="664" mass="73515">MKIKKTMKSQITILLFLAVIIPTTIIASLSYYINNKGLKEKFDSDMFNQTSNVSSILNDIIKYNKEIINMLSENSDAKEIQAHPEYEGRMMSYFYECRDAHKDIITIYYGESTGKHHATVDKIPDGFDPRTRPWYKNALSNQGKVIITEPYEDVNKKGRYVITLAKNVKNKAGQLAGVAGIDITLDDLSERVSKINIGQNGFTTIIDNTGNIIACKDKTLVGKNSKEEKWINELIQNKSKDKITQIKGQKYITYTMKNEETGYTVAAFIPEVEFNQSVQKIRNTMVLIIIVLLILSLLVGNFTGVRFSKSIERMVQYIKQLGTGDFSLKIINNKGDVEELKTIGDSLNLMIEDMQVVIKNIKDSSEQLQDASSNMAAITEESNAASEEVAKVVQSISESASEQSTSLENTEELTISLSKEIDNTTMKSKTINEASKNVKGAADEGILAINTLRENYSKNLEANDTLLENVKVLARSSKEILTITDALKGITEQTNLLALNASIEAARAGEHGKGFAVVADEVRKLAEESSNSAYEINNVLTNMENNMKIVLEGINESKSLNNLTGNSLEVTNTSFNNIIGELKALTENISDMYLSLNKVDANKEKVVKNVSDVAVLAQDIAAATEEASASSEEQNSGVEQIANFAETLVELAMKLEEDSRKFKI</sequence>
<dbReference type="SMART" id="SM00283">
    <property type="entry name" value="MA"/>
    <property type="match status" value="1"/>
</dbReference>
<evidence type="ECO:0000256" key="4">
    <source>
        <dbReference type="ARBA" id="ARBA00022692"/>
    </source>
</evidence>
<dbReference type="CDD" id="cd12912">
    <property type="entry name" value="PDC2_MCP_like"/>
    <property type="match status" value="1"/>
</dbReference>
<comment type="subcellular location">
    <subcellularLocation>
        <location evidence="1">Cell membrane</location>
        <topology evidence="1">Multi-pass membrane protein</topology>
    </subcellularLocation>
</comment>
<feature type="transmembrane region" description="Helical" evidence="11">
    <location>
        <begin position="285"/>
        <end position="304"/>
    </location>
</feature>
<dbReference type="SUPFAM" id="SSF103190">
    <property type="entry name" value="Sensory domain-like"/>
    <property type="match status" value="1"/>
</dbReference>
<name>A0ABT4D6X0_9CLOT</name>
<organism evidence="14 15">
    <name type="scientific">Clostridium brassicae</name>
    <dbReference type="NCBI Taxonomy" id="2999072"/>
    <lineage>
        <taxon>Bacteria</taxon>
        <taxon>Bacillati</taxon>
        <taxon>Bacillota</taxon>
        <taxon>Clostridia</taxon>
        <taxon>Eubacteriales</taxon>
        <taxon>Clostridiaceae</taxon>
        <taxon>Clostridium</taxon>
    </lineage>
</organism>
<accession>A0ABT4D6X0</accession>
<dbReference type="CDD" id="cd12913">
    <property type="entry name" value="PDC1_MCP_like"/>
    <property type="match status" value="1"/>
</dbReference>
<evidence type="ECO:0000259" key="12">
    <source>
        <dbReference type="PROSITE" id="PS50111"/>
    </source>
</evidence>
<dbReference type="Pfam" id="PF00015">
    <property type="entry name" value="MCPsignal"/>
    <property type="match status" value="1"/>
</dbReference>
<evidence type="ECO:0000256" key="2">
    <source>
        <dbReference type="ARBA" id="ARBA00022475"/>
    </source>
</evidence>
<evidence type="ECO:0000256" key="6">
    <source>
        <dbReference type="ARBA" id="ARBA00023136"/>
    </source>
</evidence>
<keyword evidence="6 11" id="KW-0472">Membrane</keyword>
<dbReference type="PANTHER" id="PTHR32089">
    <property type="entry name" value="METHYL-ACCEPTING CHEMOTAXIS PROTEIN MCPB"/>
    <property type="match status" value="1"/>
</dbReference>
<dbReference type="InterPro" id="IPR004089">
    <property type="entry name" value="MCPsignal_dom"/>
</dbReference>
<proteinExistence type="inferred from homology"/>
<dbReference type="RefSeq" id="WP_268060452.1">
    <property type="nucleotide sequence ID" value="NZ_JAPQFJ010000004.1"/>
</dbReference>
<dbReference type="SUPFAM" id="SSF58104">
    <property type="entry name" value="Methyl-accepting chemotaxis protein (MCP) signaling domain"/>
    <property type="match status" value="1"/>
</dbReference>
<evidence type="ECO:0000256" key="5">
    <source>
        <dbReference type="ARBA" id="ARBA00022989"/>
    </source>
</evidence>
<evidence type="ECO:0000256" key="3">
    <source>
        <dbReference type="ARBA" id="ARBA00022500"/>
    </source>
</evidence>
<feature type="domain" description="Methyl-accepting transducer" evidence="12">
    <location>
        <begin position="378"/>
        <end position="642"/>
    </location>
</feature>
<evidence type="ECO:0000313" key="15">
    <source>
        <dbReference type="Proteomes" id="UP001144612"/>
    </source>
</evidence>
<evidence type="ECO:0000256" key="11">
    <source>
        <dbReference type="SAM" id="Phobius"/>
    </source>
</evidence>
<evidence type="ECO:0000256" key="9">
    <source>
        <dbReference type="PROSITE-ProRule" id="PRU00284"/>
    </source>
</evidence>
<feature type="coiled-coil region" evidence="10">
    <location>
        <begin position="351"/>
        <end position="388"/>
    </location>
</feature>
<reference evidence="14" key="1">
    <citation type="submission" date="2022-12" db="EMBL/GenBank/DDBJ databases">
        <title>Clostridium sp. nov., isolated from industrial wastewater.</title>
        <authorList>
            <person name="Jiayan W."/>
        </authorList>
    </citation>
    <scope>NUCLEOTIDE SEQUENCE</scope>
    <source>
        <strain evidence="14">ZC22-4</strain>
    </source>
</reference>
<evidence type="ECO:0000256" key="7">
    <source>
        <dbReference type="ARBA" id="ARBA00023224"/>
    </source>
</evidence>
<keyword evidence="3" id="KW-0145">Chemotaxis</keyword>
<keyword evidence="5 11" id="KW-1133">Transmembrane helix</keyword>
<dbReference type="InterPro" id="IPR033479">
    <property type="entry name" value="dCache_1"/>
</dbReference>
<evidence type="ECO:0000256" key="1">
    <source>
        <dbReference type="ARBA" id="ARBA00004651"/>
    </source>
</evidence>
<evidence type="ECO:0000256" key="8">
    <source>
        <dbReference type="ARBA" id="ARBA00029447"/>
    </source>
</evidence>
<feature type="transmembrane region" description="Helical" evidence="11">
    <location>
        <begin position="12"/>
        <end position="33"/>
    </location>
</feature>
<dbReference type="InterPro" id="IPR003660">
    <property type="entry name" value="HAMP_dom"/>
</dbReference>
<dbReference type="PANTHER" id="PTHR32089:SF114">
    <property type="entry name" value="METHYL-ACCEPTING CHEMOTAXIS PROTEIN MCPB"/>
    <property type="match status" value="1"/>
</dbReference>
<evidence type="ECO:0000256" key="10">
    <source>
        <dbReference type="SAM" id="Coils"/>
    </source>
</evidence>
<feature type="domain" description="HAMP" evidence="13">
    <location>
        <begin position="305"/>
        <end position="359"/>
    </location>
</feature>
<dbReference type="Gene3D" id="1.10.287.950">
    <property type="entry name" value="Methyl-accepting chemotaxis protein"/>
    <property type="match status" value="1"/>
</dbReference>
<comment type="similarity">
    <text evidence="8">Belongs to the methyl-accepting chemotaxis (MCP) protein family.</text>
</comment>
<dbReference type="Proteomes" id="UP001144612">
    <property type="component" value="Unassembled WGS sequence"/>
</dbReference>
<comment type="caution">
    <text evidence="14">The sequence shown here is derived from an EMBL/GenBank/DDBJ whole genome shotgun (WGS) entry which is preliminary data.</text>
</comment>
<keyword evidence="7 9" id="KW-0807">Transducer</keyword>
<dbReference type="PROSITE" id="PS50885">
    <property type="entry name" value="HAMP"/>
    <property type="match status" value="1"/>
</dbReference>
<dbReference type="Pfam" id="PF02743">
    <property type="entry name" value="dCache_1"/>
    <property type="match status" value="1"/>
</dbReference>
<gene>
    <name evidence="14" type="ORF">OW729_05395</name>
</gene>
<keyword evidence="15" id="KW-1185">Reference proteome</keyword>
<keyword evidence="4 11" id="KW-0812">Transmembrane</keyword>
<keyword evidence="2" id="KW-1003">Cell membrane</keyword>
<evidence type="ECO:0000259" key="13">
    <source>
        <dbReference type="PROSITE" id="PS50885"/>
    </source>
</evidence>
<dbReference type="Gene3D" id="3.30.450.20">
    <property type="entry name" value="PAS domain"/>
    <property type="match status" value="2"/>
</dbReference>
<dbReference type="InterPro" id="IPR029151">
    <property type="entry name" value="Sensor-like_sf"/>
</dbReference>
<protein>
    <submittedName>
        <fullName evidence="14">Methyl-accepting chemotaxis protein</fullName>
    </submittedName>
</protein>
<dbReference type="EMBL" id="JAPQFJ010000004">
    <property type="protein sequence ID" value="MCY6958040.1"/>
    <property type="molecule type" value="Genomic_DNA"/>
</dbReference>
<dbReference type="PROSITE" id="PS50111">
    <property type="entry name" value="CHEMOTAXIS_TRANSDUC_2"/>
    <property type="match status" value="1"/>
</dbReference>
<keyword evidence="10" id="KW-0175">Coiled coil</keyword>